<evidence type="ECO:0000313" key="1">
    <source>
        <dbReference type="EMBL" id="EBA06482.1"/>
    </source>
</evidence>
<gene>
    <name evidence="1" type="ORF">SSE37_14804</name>
</gene>
<comment type="caution">
    <text evidence="1">The sequence shown here is derived from an EMBL/GenBank/DDBJ whole genome shotgun (WGS) entry which is preliminary data.</text>
</comment>
<dbReference type="Proteomes" id="UP000005713">
    <property type="component" value="Unassembled WGS sequence"/>
</dbReference>
<dbReference type="RefSeq" id="WP_005862484.1">
    <property type="nucleotide sequence ID" value="NZ_AAYA01000015.1"/>
</dbReference>
<name>A3K8P4_SAGS3</name>
<dbReference type="EMBL" id="AAYA01000015">
    <property type="protein sequence ID" value="EBA06482.1"/>
    <property type="molecule type" value="Genomic_DNA"/>
</dbReference>
<protein>
    <submittedName>
        <fullName evidence="1">Uncharacterized protein</fullName>
    </submittedName>
</protein>
<accession>A3K8P4</accession>
<evidence type="ECO:0000313" key="2">
    <source>
        <dbReference type="Proteomes" id="UP000005713"/>
    </source>
</evidence>
<keyword evidence="2" id="KW-1185">Reference proteome</keyword>
<sequence length="86" mass="9652">MAAPAQVTWAKVAENGAQLLAIGGVRKSFFGKSQWRLSTEEAIAMIEQDEWRFFVEIDDEKEWLDVLEEPDGTKTISADGPVRNLL</sequence>
<dbReference type="AlphaFoldDB" id="A3K8P4"/>
<organism evidence="1 2">
    <name type="scientific">Sagittula stellata (strain ATCC 700073 / DSM 11524 / E-37)</name>
    <dbReference type="NCBI Taxonomy" id="388399"/>
    <lineage>
        <taxon>Bacteria</taxon>
        <taxon>Pseudomonadati</taxon>
        <taxon>Pseudomonadota</taxon>
        <taxon>Alphaproteobacteria</taxon>
        <taxon>Rhodobacterales</taxon>
        <taxon>Roseobacteraceae</taxon>
        <taxon>Sagittula</taxon>
    </lineage>
</organism>
<reference evidence="1 2" key="1">
    <citation type="submission" date="2006-06" db="EMBL/GenBank/DDBJ databases">
        <authorList>
            <person name="Moran M.A."/>
            <person name="Ferriera S."/>
            <person name="Johnson J."/>
            <person name="Kravitz S."/>
            <person name="Beeson K."/>
            <person name="Sutton G."/>
            <person name="Rogers Y.-H."/>
            <person name="Friedman R."/>
            <person name="Frazier M."/>
            <person name="Venter J.C."/>
        </authorList>
    </citation>
    <scope>NUCLEOTIDE SEQUENCE [LARGE SCALE GENOMIC DNA]</scope>
    <source>
        <strain evidence="1 2">E-37</strain>
    </source>
</reference>
<proteinExistence type="predicted"/>
<dbReference type="OrthoDB" id="826539at2"/>